<organism evidence="2">
    <name type="scientific">hydrothermal vent metagenome</name>
    <dbReference type="NCBI Taxonomy" id="652676"/>
    <lineage>
        <taxon>unclassified sequences</taxon>
        <taxon>metagenomes</taxon>
        <taxon>ecological metagenomes</taxon>
    </lineage>
</organism>
<dbReference type="EMBL" id="UOES01000594">
    <property type="protein sequence ID" value="VAW29569.1"/>
    <property type="molecule type" value="Genomic_DNA"/>
</dbReference>
<gene>
    <name evidence="2" type="ORF">MNBD_BACTEROID06-11</name>
</gene>
<proteinExistence type="predicted"/>
<feature type="coiled-coil region" evidence="1">
    <location>
        <begin position="165"/>
        <end position="199"/>
    </location>
</feature>
<evidence type="ECO:0000256" key="1">
    <source>
        <dbReference type="SAM" id="Coils"/>
    </source>
</evidence>
<accession>A0A3B0UY99</accession>
<name>A0A3B0UY99_9ZZZZ</name>
<reference evidence="2" key="1">
    <citation type="submission" date="2018-06" db="EMBL/GenBank/DDBJ databases">
        <authorList>
            <person name="Zhirakovskaya E."/>
        </authorList>
    </citation>
    <scope>NUCLEOTIDE SEQUENCE</scope>
</reference>
<keyword evidence="1" id="KW-0175">Coiled coil</keyword>
<evidence type="ECO:0000313" key="2">
    <source>
        <dbReference type="EMBL" id="VAW29569.1"/>
    </source>
</evidence>
<sequence>MYQRLFTLALFILGNYAQVVAQDYTVSSKIQRINNTKYNGFSIKVDGSFSKVADQTYTYLKAKSKLRRKRNYYSVAELKMDKVQLDSTIIYLKIEEKASQTLVWLGVKTTGLKQERINTIEKGLQEELIHIARSFYVHEQELKILEAETAAQVISKAHQSLIGEKSKLATSLEEKEARKIELEELLETNRLNIEVLKQKLIDNKFAQDSVYLDLQKVNKVIEVQKQKLKEID</sequence>
<protein>
    <submittedName>
        <fullName evidence="2">Uncharacterized protein</fullName>
    </submittedName>
</protein>
<dbReference type="AlphaFoldDB" id="A0A3B0UY99"/>